<accession>A0A1I7TPM3</accession>
<evidence type="ECO:0000256" key="1">
    <source>
        <dbReference type="SAM" id="MobiDB-lite"/>
    </source>
</evidence>
<keyword evidence="2" id="KW-1185">Reference proteome</keyword>
<dbReference type="eggNOG" id="ENOG502T3GK">
    <property type="taxonomic scope" value="Eukaryota"/>
</dbReference>
<feature type="compositionally biased region" description="Low complexity" evidence="1">
    <location>
        <begin position="177"/>
        <end position="204"/>
    </location>
</feature>
<name>A0A1I7TPM3_9PELO</name>
<reference evidence="3" key="1">
    <citation type="submission" date="2016-11" db="UniProtKB">
        <authorList>
            <consortium name="WormBaseParasite"/>
        </authorList>
    </citation>
    <scope>IDENTIFICATION</scope>
</reference>
<proteinExistence type="predicted"/>
<evidence type="ECO:0000313" key="3">
    <source>
        <dbReference type="WBParaSite" id="Csp11.Scaffold629.g10521.t1"/>
    </source>
</evidence>
<sequence length="397" mass="43987">MSAVRDAGLYTKTMEAMLFSSPTENIQEKKAFKDANLLQKKKSVSRLVEKFEKCQLDETIDQALDDMHSEPSNVAPTPKPRSVNNALETSIEDIEGFFQGIRTTSSPIPTTPEQPATPEAVEVFHDLQETLAKKTGPKNFNFGIPDIKNAQPIHHRDSILVRKGQISESRSSRTKTRSTCSSESSSSSSTGSATPSGSSVSNGSEDMDKIARSISECSVYDSVIIVLILRITVITVARFLYTELFLFTLGSLLFFSALRNISKQVSAIRLEALQGASEDSKTRIMVMIHEKCVNGKVTKEMDALNASIFDLMDKNVNEKQLSIYEEYVVKNTILVYKKPTPTTDEILLEENISSSSPDVSTSASQRPSQHLRHTYGIIRSIVPSLSERLVNLVINKR</sequence>
<evidence type="ECO:0000313" key="2">
    <source>
        <dbReference type="Proteomes" id="UP000095282"/>
    </source>
</evidence>
<dbReference type="WBParaSite" id="Csp11.Scaffold629.g10521.t1">
    <property type="protein sequence ID" value="Csp11.Scaffold629.g10521.t1"/>
    <property type="gene ID" value="Csp11.Scaffold629.g10521"/>
</dbReference>
<dbReference type="AlphaFoldDB" id="A0A1I7TPM3"/>
<feature type="region of interest" description="Disordered" evidence="1">
    <location>
        <begin position="158"/>
        <end position="205"/>
    </location>
</feature>
<protein>
    <submittedName>
        <fullName evidence="3">Peroxin-14</fullName>
    </submittedName>
</protein>
<dbReference type="Proteomes" id="UP000095282">
    <property type="component" value="Unplaced"/>
</dbReference>
<organism evidence="2 3">
    <name type="scientific">Caenorhabditis tropicalis</name>
    <dbReference type="NCBI Taxonomy" id="1561998"/>
    <lineage>
        <taxon>Eukaryota</taxon>
        <taxon>Metazoa</taxon>
        <taxon>Ecdysozoa</taxon>
        <taxon>Nematoda</taxon>
        <taxon>Chromadorea</taxon>
        <taxon>Rhabditida</taxon>
        <taxon>Rhabditina</taxon>
        <taxon>Rhabditomorpha</taxon>
        <taxon>Rhabditoidea</taxon>
        <taxon>Rhabditidae</taxon>
        <taxon>Peloderinae</taxon>
        <taxon>Caenorhabditis</taxon>
    </lineage>
</organism>